<evidence type="ECO:0000256" key="4">
    <source>
        <dbReference type="ARBA" id="ARBA00022833"/>
    </source>
</evidence>
<dbReference type="InterPro" id="IPR004183">
    <property type="entry name" value="Xdiol_dOase_suB"/>
</dbReference>
<keyword evidence="3" id="KW-0479">Metal-binding</keyword>
<reference evidence="8" key="1">
    <citation type="submission" date="2022-12" db="EMBL/GenBank/DDBJ databases">
        <authorList>
            <person name="Mo P."/>
        </authorList>
    </citation>
    <scope>NUCLEOTIDE SEQUENCE [LARGE SCALE GENOMIC DNA]</scope>
    <source>
        <strain evidence="8">HUAS 3-15</strain>
    </source>
</reference>
<proteinExistence type="inferred from homology"/>
<feature type="domain" description="Extradiol ring-cleavage dioxygenase class III enzyme subunit B" evidence="6">
    <location>
        <begin position="57"/>
        <end position="269"/>
    </location>
</feature>
<dbReference type="EMBL" id="CP115450">
    <property type="protein sequence ID" value="WBP91328.1"/>
    <property type="molecule type" value="Genomic_DNA"/>
</dbReference>
<dbReference type="PANTHER" id="PTHR30096:SF0">
    <property type="entry name" value="4,5-DOPA DIOXYGENASE EXTRADIOL-LIKE PROTEIN"/>
    <property type="match status" value="1"/>
</dbReference>
<keyword evidence="4" id="KW-0862">Zinc</keyword>
<comment type="cofactor">
    <cofactor evidence="1">
        <name>Zn(2+)</name>
        <dbReference type="ChEBI" id="CHEBI:29105"/>
    </cofactor>
</comment>
<evidence type="ECO:0000256" key="2">
    <source>
        <dbReference type="ARBA" id="ARBA00007581"/>
    </source>
</evidence>
<dbReference type="InterPro" id="IPR014436">
    <property type="entry name" value="Extradiol_dOase_DODA"/>
</dbReference>
<evidence type="ECO:0000259" key="6">
    <source>
        <dbReference type="Pfam" id="PF02900"/>
    </source>
</evidence>
<evidence type="ECO:0000313" key="7">
    <source>
        <dbReference type="EMBL" id="WBP91328.1"/>
    </source>
</evidence>
<evidence type="ECO:0000256" key="1">
    <source>
        <dbReference type="ARBA" id="ARBA00001947"/>
    </source>
</evidence>
<organism evidence="7 8">
    <name type="scientific">Kitasatospora cathayae</name>
    <dbReference type="NCBI Taxonomy" id="3004092"/>
    <lineage>
        <taxon>Bacteria</taxon>
        <taxon>Bacillati</taxon>
        <taxon>Actinomycetota</taxon>
        <taxon>Actinomycetes</taxon>
        <taxon>Kitasatosporales</taxon>
        <taxon>Streptomycetaceae</taxon>
        <taxon>Kitasatospora</taxon>
    </lineage>
</organism>
<evidence type="ECO:0000256" key="5">
    <source>
        <dbReference type="ARBA" id="ARBA00023002"/>
    </source>
</evidence>
<dbReference type="Pfam" id="PF02900">
    <property type="entry name" value="LigB"/>
    <property type="match status" value="1"/>
</dbReference>
<keyword evidence="7" id="KW-0223">Dioxygenase</keyword>
<dbReference type="CDD" id="cd07363">
    <property type="entry name" value="45_DOPA_Dioxygenase"/>
    <property type="match status" value="1"/>
</dbReference>
<keyword evidence="5" id="KW-0560">Oxidoreductase</keyword>
<gene>
    <name evidence="7" type="ORF">O1G21_39230</name>
</gene>
<keyword evidence="8" id="KW-1185">Reference proteome</keyword>
<accession>A0ABY7QF24</accession>
<sequence length="293" mass="32034">MPSILHPAVPAGAYDEFLPGALRRARDQRDWTPADGPLPALYVSHGAPPLLDDGPWLRQLLDWARNLPRPKAVLIVSAPWEHAPLSLSAPAAHTPLVYDFAGFHPRYRQVRYDTPDASALARRVAAMMPHDEPVHQHPRRGLDHGAWLPLMAMFPLADIPVLQLSMPTHDPARLLDLGARLAPLREEGILVIGSGFMTHGLHAITPDMLFKGAVPAWSSEFDAWAAEALARGDVEELAAWRDRAPGMPHAHPTPDHYTPLFITLGAGGGPERPVTTAIDGYVLGFAKRSFQTT</sequence>
<dbReference type="SUPFAM" id="SSF53213">
    <property type="entry name" value="LigB-like"/>
    <property type="match status" value="1"/>
</dbReference>
<evidence type="ECO:0000313" key="8">
    <source>
        <dbReference type="Proteomes" id="UP001212821"/>
    </source>
</evidence>
<dbReference type="RefSeq" id="WP_270150601.1">
    <property type="nucleotide sequence ID" value="NZ_CP115450.1"/>
</dbReference>
<dbReference type="Proteomes" id="UP001212821">
    <property type="component" value="Chromosome"/>
</dbReference>
<comment type="similarity">
    <text evidence="2">Belongs to the DODA-type extradiol aromatic ring-opening dioxygenase family.</text>
</comment>
<name>A0ABY7QF24_9ACTN</name>
<dbReference type="Gene3D" id="3.40.830.10">
    <property type="entry name" value="LigB-like"/>
    <property type="match status" value="1"/>
</dbReference>
<protein>
    <submittedName>
        <fullName evidence="7">Class III extradiol ring-cleavage dioxygenase</fullName>
    </submittedName>
</protein>
<dbReference type="PANTHER" id="PTHR30096">
    <property type="entry name" value="4,5-DOPA DIOXYGENASE EXTRADIOL-LIKE PROTEIN"/>
    <property type="match status" value="1"/>
</dbReference>
<dbReference type="GO" id="GO:0051213">
    <property type="term" value="F:dioxygenase activity"/>
    <property type="evidence" value="ECO:0007669"/>
    <property type="project" value="UniProtKB-KW"/>
</dbReference>
<evidence type="ECO:0000256" key="3">
    <source>
        <dbReference type="ARBA" id="ARBA00022723"/>
    </source>
</evidence>
<dbReference type="PIRSF" id="PIRSF006157">
    <property type="entry name" value="Doxgns_DODA"/>
    <property type="match status" value="1"/>
</dbReference>